<protein>
    <submittedName>
        <fullName evidence="3">Alpha/beta hydrolase domain-containing protein</fullName>
    </submittedName>
</protein>
<name>A0A6A4HFM5_9AGAR</name>
<evidence type="ECO:0000313" key="4">
    <source>
        <dbReference type="Proteomes" id="UP000799118"/>
    </source>
</evidence>
<dbReference type="OrthoDB" id="433474at2759"/>
<accession>A0A6A4HFM5</accession>
<keyword evidence="4" id="KW-1185">Reference proteome</keyword>
<dbReference type="GO" id="GO:0016787">
    <property type="term" value="F:hydrolase activity"/>
    <property type="evidence" value="ECO:0007669"/>
    <property type="project" value="UniProtKB-KW"/>
</dbReference>
<proteinExistence type="predicted"/>
<dbReference type="Pfam" id="PF07859">
    <property type="entry name" value="Abhydrolase_3"/>
    <property type="match status" value="1"/>
</dbReference>
<feature type="domain" description="Alpha/beta hydrolase fold-3" evidence="2">
    <location>
        <begin position="70"/>
        <end position="281"/>
    </location>
</feature>
<dbReference type="PANTHER" id="PTHR48081">
    <property type="entry name" value="AB HYDROLASE SUPERFAMILY PROTEIN C4A8.06C"/>
    <property type="match status" value="1"/>
</dbReference>
<dbReference type="InterPro" id="IPR050300">
    <property type="entry name" value="GDXG_lipolytic_enzyme"/>
</dbReference>
<organism evidence="3 4">
    <name type="scientific">Gymnopus androsaceus JB14</name>
    <dbReference type="NCBI Taxonomy" id="1447944"/>
    <lineage>
        <taxon>Eukaryota</taxon>
        <taxon>Fungi</taxon>
        <taxon>Dikarya</taxon>
        <taxon>Basidiomycota</taxon>
        <taxon>Agaricomycotina</taxon>
        <taxon>Agaricomycetes</taxon>
        <taxon>Agaricomycetidae</taxon>
        <taxon>Agaricales</taxon>
        <taxon>Marasmiineae</taxon>
        <taxon>Omphalotaceae</taxon>
        <taxon>Gymnopus</taxon>
    </lineage>
</organism>
<reference evidence="3" key="1">
    <citation type="journal article" date="2019" name="Environ. Microbiol.">
        <title>Fungal ecological strategies reflected in gene transcription - a case study of two litter decomposers.</title>
        <authorList>
            <person name="Barbi F."/>
            <person name="Kohler A."/>
            <person name="Barry K."/>
            <person name="Baskaran P."/>
            <person name="Daum C."/>
            <person name="Fauchery L."/>
            <person name="Ihrmark K."/>
            <person name="Kuo A."/>
            <person name="LaButti K."/>
            <person name="Lipzen A."/>
            <person name="Morin E."/>
            <person name="Grigoriev I.V."/>
            <person name="Henrissat B."/>
            <person name="Lindahl B."/>
            <person name="Martin F."/>
        </authorList>
    </citation>
    <scope>NUCLEOTIDE SEQUENCE</scope>
    <source>
        <strain evidence="3">JB14</strain>
    </source>
</reference>
<dbReference type="InterPro" id="IPR029058">
    <property type="entry name" value="AB_hydrolase_fold"/>
</dbReference>
<dbReference type="Gene3D" id="3.40.50.1820">
    <property type="entry name" value="alpha/beta hydrolase"/>
    <property type="match status" value="1"/>
</dbReference>
<dbReference type="InterPro" id="IPR013094">
    <property type="entry name" value="AB_hydrolase_3"/>
</dbReference>
<evidence type="ECO:0000313" key="3">
    <source>
        <dbReference type="EMBL" id="KAE9396656.1"/>
    </source>
</evidence>
<dbReference type="SUPFAM" id="SSF53474">
    <property type="entry name" value="alpha/beta-Hydrolases"/>
    <property type="match status" value="1"/>
</dbReference>
<dbReference type="EMBL" id="ML769510">
    <property type="protein sequence ID" value="KAE9396656.1"/>
    <property type="molecule type" value="Genomic_DNA"/>
</dbReference>
<keyword evidence="1 3" id="KW-0378">Hydrolase</keyword>
<sequence length="308" mass="33950">MDKVAELQDTDISKILFPTIGHFIPVLEEKRSLILSTPRRTFKYGETDRHKLDVYYPSEPSLHGETPILFFSYGGGYTSGGKTMPPPADLVCANIGAYFAQRGFITIIPDYRLMPVTYPMPSLDVRDAIVWILENPHSLSNGNIADADPTSLFFMGHSVGAVNFATMLLLSLLPEDVQRKCKGVILISGGYTCDNEAVGPTFNPEVATQFFGSLEKAKENTPLSLLNKLPKDKLATLPELCLVEAEREPEPFKLAGKQFHEALSSLTGKHVPKVIGQGHNHISITLALMSGQGEQWAEEVFNWMQAAL</sequence>
<evidence type="ECO:0000256" key="1">
    <source>
        <dbReference type="ARBA" id="ARBA00022801"/>
    </source>
</evidence>
<dbReference type="Proteomes" id="UP000799118">
    <property type="component" value="Unassembled WGS sequence"/>
</dbReference>
<evidence type="ECO:0000259" key="2">
    <source>
        <dbReference type="Pfam" id="PF07859"/>
    </source>
</evidence>
<gene>
    <name evidence="3" type="ORF">BT96DRAFT_922023</name>
</gene>
<dbReference type="AlphaFoldDB" id="A0A6A4HFM5"/>